<gene>
    <name evidence="2" type="ORF">ACJRO7_000038</name>
</gene>
<dbReference type="EMBL" id="JBJKBG010000001">
    <property type="protein sequence ID" value="KAL3752566.1"/>
    <property type="molecule type" value="Genomic_DNA"/>
</dbReference>
<feature type="domain" description="CCHC-type" evidence="1">
    <location>
        <begin position="283"/>
        <end position="299"/>
    </location>
</feature>
<dbReference type="Pfam" id="PF22936">
    <property type="entry name" value="Pol_BBD"/>
    <property type="match status" value="1"/>
</dbReference>
<dbReference type="InterPro" id="IPR054722">
    <property type="entry name" value="PolX-like_BBD"/>
</dbReference>
<evidence type="ECO:0000313" key="3">
    <source>
        <dbReference type="Proteomes" id="UP001634007"/>
    </source>
</evidence>
<dbReference type="SMART" id="SM00343">
    <property type="entry name" value="ZnF_C2HC"/>
    <property type="match status" value="2"/>
</dbReference>
<dbReference type="InterPro" id="IPR036875">
    <property type="entry name" value="Znf_CCHC_sf"/>
</dbReference>
<dbReference type="InterPro" id="IPR001878">
    <property type="entry name" value="Znf_CCHC"/>
</dbReference>
<name>A0ABD3LL87_EUCGL</name>
<reference evidence="2 3" key="1">
    <citation type="submission" date="2024-11" db="EMBL/GenBank/DDBJ databases">
        <title>Chromosome-level genome assembly of Eucalyptus globulus Labill. provides insights into its genome evolution.</title>
        <authorList>
            <person name="Li X."/>
        </authorList>
    </citation>
    <scope>NUCLEOTIDE SEQUENCE [LARGE SCALE GENOMIC DNA]</scope>
    <source>
        <strain evidence="2">CL2024</strain>
        <tissue evidence="2">Fresh tender leaves</tissue>
    </source>
</reference>
<evidence type="ECO:0000259" key="1">
    <source>
        <dbReference type="SMART" id="SM00343"/>
    </source>
</evidence>
<dbReference type="PANTHER" id="PTHR35317">
    <property type="entry name" value="OS04G0629600 PROTEIN"/>
    <property type="match status" value="1"/>
</dbReference>
<proteinExistence type="predicted"/>
<dbReference type="Proteomes" id="UP001634007">
    <property type="component" value="Unassembled WGS sequence"/>
</dbReference>
<accession>A0ABD3LL87</accession>
<comment type="caution">
    <text evidence="2">The sequence shown here is derived from an EMBL/GenBank/DDBJ whole genome shotgun (WGS) entry which is preliminary data.</text>
</comment>
<dbReference type="Pfam" id="PF14223">
    <property type="entry name" value="Retrotran_gag_2"/>
    <property type="match status" value="1"/>
</dbReference>
<dbReference type="Gene3D" id="4.10.60.10">
    <property type="entry name" value="Zinc finger, CCHC-type"/>
    <property type="match status" value="1"/>
</dbReference>
<keyword evidence="3" id="KW-1185">Reference proteome</keyword>
<evidence type="ECO:0000313" key="2">
    <source>
        <dbReference type="EMBL" id="KAL3752566.1"/>
    </source>
</evidence>
<dbReference type="PANTHER" id="PTHR35317:SF24">
    <property type="entry name" value="RETROVIRUS-RELATED POL POLYPROTEIN FROM TRANSPOSON TNT 1-94"/>
    <property type="match status" value="1"/>
</dbReference>
<protein>
    <recommendedName>
        <fullName evidence="1">CCHC-type domain-containing protein</fullName>
    </recommendedName>
</protein>
<organism evidence="2 3">
    <name type="scientific">Eucalyptus globulus</name>
    <name type="common">Tasmanian blue gum</name>
    <dbReference type="NCBI Taxonomy" id="34317"/>
    <lineage>
        <taxon>Eukaryota</taxon>
        <taxon>Viridiplantae</taxon>
        <taxon>Streptophyta</taxon>
        <taxon>Embryophyta</taxon>
        <taxon>Tracheophyta</taxon>
        <taxon>Spermatophyta</taxon>
        <taxon>Magnoliopsida</taxon>
        <taxon>eudicotyledons</taxon>
        <taxon>Gunneridae</taxon>
        <taxon>Pentapetalae</taxon>
        <taxon>rosids</taxon>
        <taxon>malvids</taxon>
        <taxon>Myrtales</taxon>
        <taxon>Myrtaceae</taxon>
        <taxon>Myrtoideae</taxon>
        <taxon>Eucalypteae</taxon>
        <taxon>Eucalyptus</taxon>
    </lineage>
</organism>
<feature type="domain" description="CCHC-type" evidence="1">
    <location>
        <begin position="262"/>
        <end position="278"/>
    </location>
</feature>
<sequence>METGSSGFSAMASLVFTGENYQAWAVKMKAFLEGHDLWEAVEDDYEVAPLPNNPTMNQIKLHKERTTRKAKAKSCLYATVSPTIFTRIMKCDSAKVIWDFLKEEYEGDEKIRGMKVLNLLREFERQQMKESESVKEYSDRLVGIADKIRVLGTDLRDDRLVQKILVSLPEKFEATIASLENTRDLDNLKLAELLNALQAQEQRRLMRRENHVEGVLQAKVKQNDGGKGKKWIQFKGNVADSKFLPKEGNAGGSSKWKNNKRPCQYCGGTNHQSFRCWKRPDARCRRCHKLGHMEAICKGKAYQQTGEAQVAVSEVDEEHLFVASAGEYLVENSTWLIDSGCTNHMTGNLELFKSINKTVKSKVRIGNGQHIEVQGKGVVAVKGNQG</sequence>
<dbReference type="SUPFAM" id="SSF57756">
    <property type="entry name" value="Retrovirus zinc finger-like domains"/>
    <property type="match status" value="1"/>
</dbReference>
<dbReference type="AlphaFoldDB" id="A0ABD3LL87"/>